<feature type="compositionally biased region" description="Basic residues" evidence="6">
    <location>
        <begin position="1119"/>
        <end position="1141"/>
    </location>
</feature>
<keyword evidence="9" id="KW-1185">Reference proteome</keyword>
<organism evidence="8 9">
    <name type="scientific">Pan troglodytes</name>
    <name type="common">Chimpanzee</name>
    <dbReference type="NCBI Taxonomy" id="9598"/>
    <lineage>
        <taxon>Eukaryota</taxon>
        <taxon>Metazoa</taxon>
        <taxon>Chordata</taxon>
        <taxon>Craniata</taxon>
        <taxon>Vertebrata</taxon>
        <taxon>Euteleostomi</taxon>
        <taxon>Mammalia</taxon>
        <taxon>Eutheria</taxon>
        <taxon>Euarchontoglires</taxon>
        <taxon>Primates</taxon>
        <taxon>Haplorrhini</taxon>
        <taxon>Catarrhini</taxon>
        <taxon>Hominidae</taxon>
        <taxon>Pan</taxon>
    </lineage>
</organism>
<dbReference type="FunFam" id="2.60.40.10:FF:001146">
    <property type="entry name" value="Matrix remodeling associated 5"/>
    <property type="match status" value="1"/>
</dbReference>
<dbReference type="SUPFAM" id="SSF52058">
    <property type="entry name" value="L domain-like"/>
    <property type="match status" value="1"/>
</dbReference>
<dbReference type="SMART" id="SM00408">
    <property type="entry name" value="IGc2"/>
    <property type="match status" value="12"/>
</dbReference>
<feature type="region of interest" description="Disordered" evidence="6">
    <location>
        <begin position="1340"/>
        <end position="1380"/>
    </location>
</feature>
<dbReference type="Proteomes" id="UP000002277">
    <property type="component" value="Chromosome X"/>
</dbReference>
<dbReference type="FunFam" id="2.60.40.10:FF:001017">
    <property type="entry name" value="Matrix remodeling associated 5"/>
    <property type="match status" value="1"/>
</dbReference>
<feature type="region of interest" description="Disordered" evidence="6">
    <location>
        <begin position="1673"/>
        <end position="1692"/>
    </location>
</feature>
<dbReference type="SMART" id="SM00013">
    <property type="entry name" value="LRRNT"/>
    <property type="match status" value="1"/>
</dbReference>
<dbReference type="EMBL" id="AACZ04040871">
    <property type="status" value="NOT_ANNOTATED_CDS"/>
    <property type="molecule type" value="Genomic_DNA"/>
</dbReference>
<reference evidence="8 9" key="1">
    <citation type="journal article" date="2005" name="Nature">
        <title>Initial sequence of the chimpanzee genome and comparison with the human genome.</title>
        <authorList>
            <consortium name="Chimpanzee sequencing and analysis consortium"/>
        </authorList>
    </citation>
    <scope>NUCLEOTIDE SEQUENCE [LARGE SCALE GENOMIC DNA]</scope>
</reference>
<dbReference type="FunFam" id="2.60.40.10:FF:001377">
    <property type="entry name" value="Matrix remodeling associated 5"/>
    <property type="match status" value="1"/>
</dbReference>
<dbReference type="SUPFAM" id="SSF48726">
    <property type="entry name" value="Immunoglobulin"/>
    <property type="match status" value="12"/>
</dbReference>
<feature type="region of interest" description="Disordered" evidence="6">
    <location>
        <begin position="1552"/>
        <end position="1577"/>
    </location>
</feature>
<feature type="domain" description="Ig-like" evidence="7">
    <location>
        <begin position="2515"/>
        <end position="2603"/>
    </location>
</feature>
<feature type="domain" description="Ig-like" evidence="7">
    <location>
        <begin position="1923"/>
        <end position="2014"/>
    </location>
</feature>
<dbReference type="InterPro" id="IPR051170">
    <property type="entry name" value="Neural/epithelial_adhesion"/>
</dbReference>
<dbReference type="PROSITE" id="PS50835">
    <property type="entry name" value="IG_LIKE"/>
    <property type="match status" value="12"/>
</dbReference>
<dbReference type="InterPro" id="IPR003599">
    <property type="entry name" value="Ig_sub"/>
</dbReference>
<feature type="compositionally biased region" description="Basic residues" evidence="6">
    <location>
        <begin position="1202"/>
        <end position="1216"/>
    </location>
</feature>
<keyword evidence="4" id="KW-1015">Disulfide bond</keyword>
<reference evidence="8" key="2">
    <citation type="submission" date="2025-08" db="UniProtKB">
        <authorList>
            <consortium name="Ensembl"/>
        </authorList>
    </citation>
    <scope>IDENTIFICATION</scope>
</reference>
<evidence type="ECO:0000259" key="7">
    <source>
        <dbReference type="PROSITE" id="PS50835"/>
    </source>
</evidence>
<dbReference type="FunFam" id="2.60.40.10:FF:001306">
    <property type="entry name" value="Matrix remodeling associated 5"/>
    <property type="match status" value="1"/>
</dbReference>
<feature type="region of interest" description="Disordered" evidence="6">
    <location>
        <begin position="906"/>
        <end position="935"/>
    </location>
</feature>
<evidence type="ECO:0000256" key="6">
    <source>
        <dbReference type="SAM" id="MobiDB-lite"/>
    </source>
</evidence>
<evidence type="ECO:0000256" key="5">
    <source>
        <dbReference type="ARBA" id="ARBA00023319"/>
    </source>
</evidence>
<feature type="domain" description="Ig-like" evidence="7">
    <location>
        <begin position="1826"/>
        <end position="1919"/>
    </location>
</feature>
<dbReference type="FunFam" id="2.60.40.10:FF:001433">
    <property type="entry name" value="Matrix remodeling associated 5"/>
    <property type="match status" value="1"/>
</dbReference>
<dbReference type="InterPro" id="IPR003598">
    <property type="entry name" value="Ig_sub2"/>
</dbReference>
<dbReference type="FunFam" id="2.60.40.10:FF:001248">
    <property type="entry name" value="Matrix remodeling associated 5"/>
    <property type="match status" value="1"/>
</dbReference>
<dbReference type="PANTHER" id="PTHR12231">
    <property type="entry name" value="CTX-RELATED TYPE I TRANSMEMBRANE PROTEIN"/>
    <property type="match status" value="1"/>
</dbReference>
<feature type="region of interest" description="Disordered" evidence="6">
    <location>
        <begin position="1041"/>
        <end position="1163"/>
    </location>
</feature>
<dbReference type="Pfam" id="PF13927">
    <property type="entry name" value="Ig_3"/>
    <property type="match status" value="5"/>
</dbReference>
<dbReference type="InterPro" id="IPR036179">
    <property type="entry name" value="Ig-like_dom_sf"/>
</dbReference>
<feature type="region of interest" description="Disordered" evidence="6">
    <location>
        <begin position="1509"/>
        <end position="1539"/>
    </location>
</feature>
<evidence type="ECO:0000256" key="1">
    <source>
        <dbReference type="ARBA" id="ARBA00022614"/>
    </source>
</evidence>
<feature type="compositionally biased region" description="Polar residues" evidence="6">
    <location>
        <begin position="1515"/>
        <end position="1539"/>
    </location>
</feature>
<dbReference type="FunFam" id="2.60.40.10:FF:000621">
    <property type="entry name" value="Immunoglobulin superfamily member 10"/>
    <property type="match status" value="1"/>
</dbReference>
<sequence length="2801" mass="309217">MHNSNLKIVHSSSVLPVNKRISSLFYLRYPRIRHPDKMPKRAHWGALSVVLILLWGHPRVALACPHPCACYVPSEVHCTFRSLASVPAGIAKHVERINLGFGLSETSIAGLTKLTLLMITETSALFSKPHSMFIHPSSFKRLLHWKEISLHQLHPETFSTSHFGYQTSHHKALLTLNSSAAASVHRFWEIIYLQGNPWTCDCKEREQHSRILKCKKDKAYEGGQLCAMCFSPKKLYKHEIHKLKDMTCLKPSIESPLRQNRSRSIEEEQEQEEDGDSQLILEKFQLPQWSISLNMTDEHGNMVNLVCDIKKPMDVYKIHLNQTDPPDIDINATVALDFECPMTRENYEKLWKLIAYYSEVPVKLHRELMLSKDPRVSYQYRQDADEEALYYTGVRAQILAEPEWVMQPSIDIQLNRRQSTAKKVLLSYYTQYSQTISTKDTRQARGRSWVMIEPSGAVQRDQTVLEGGPCQLSCNVKASESPSIFWVLPDGSILKAPMDDPDSKFSILSSGWLRIKSMEPSDSGLYQCIAQVRDEMDRMVYRVLVQSPSTQPAEKDTVTIGKNPGESVTLPCNALAIPEAHLSWILPNRRIINDLANTSHVYMLPNGTLSIPKVQVSDSGYYRCVAVNQQGADHFTVGITVTKKGSGLPSKRGRRPGAKALSRVREDIVEDEGGSGMGDEENTSRRLLHPKDQEVFLKTKDDAINGDKKAKKGRRKLKLWKHSEKESETNVAEGRRVFESRRRINMANKQINPERWADILAKVRGKNLPKGTELPPLIKTTSPPSLSLEVTPPFPAVSPPSASPVQTVTSAEESSADVPLLGEEDHVLGTISSASMGLEHNHNGVILVEPEVTSTPLEEVVDDLSEKTEEITSTEGDLKGTAAPTLISEPYEPSPTLHTLDTVYEKPTHEETATEGWSAADVGSSPEPTSSEYEPPLDAVSLAESEPMQYFDPDLETKSQPDEDKMKEDTFSHLTPTPTIWVNDSGTSQLFEDSTIGEPGVPGQSHLQGLTDNIYLVKSSLSTQDTLLIKKGMKEMSQTLQGGNMLEGDPTHSRSSESEGQESKSITLPDSTLGIMSSMSPVKKPAETTVGTLLDKDTTTATTTPRQKVAPSSTMSTHPSRRRPNGRRRLRPNKFRHRHKQTPPTTFAPSETFSTQPTQAPDIKISSQVESSLVPTAWVDNTVNTPKQLEMEKNAEPTSKGTPRRKHGKRPNKHRYTPSTVSSRASGSKPSPSPENKHRNIVTPSSETILLPRTVSLKTEGPYDSLDYMTTTRKIYSSYPKVQETLPVTYKPTSDGKEIKDDVATNVDKHKSDILVTGESITNVIPTSRSLVSTMGEFKEESSPVGFPGTPTWNPSRTAQPGRLQTDIPVTTPGENLTDPPLLKELEDVDFTSEFLSSVTVSTPFHQEEAGSSTTLSSIKVEVASSQAETTTLDQDHLETTVAILLSETRPQNHTPTAARMKEPASSSPSTILMSLGQTTTTKPALPSPRISQASRDSKENVFLNYVGNPETEANPVNNEGTQHMSGPNELSTPSSDQDAFNLSTKLELEKQVFGSRSLPRGPDSQRQDGRVHASHQLTRVPAKPILPTATVKLPEMSTQSASRYFVTSQSPRHWTNKPEITTYPSGALPENKQFTTPRLSSTTTPLPLHMSKPSIPSKFTDRRTDQFNGYSKVFGNNNIPEARNPVGKPPSPRIPHYSNGRLPFFTNKTLSFPQLGVTRRPQIPTSPAPVMRERKVIPGSYNRIHSHSTFHLDFGPPAPPLLHTAQTTRSPSTNLQNIPMVSSTQSSVSFITSSVQSSGSFHQSSSKFFAGGPPASKFLSLGEKPQILTKSPQTVSVTAETDTVFPCEATGKPKPFVTWTKVSTGALMTPNTRIQRFEVLKNGTLVIRKVQVQDRGQYMCTASNLHGLDRMVVLLSVTVQQPQILASHYQDVTVYLGDTIAMECLAKGTPAPQISWIFPDRRVWQTVSPVEGRITLHENRTLSIKEASFSDRGVYKCVASNAAGADSLAIRLHVAALPPVIHQEKLENISLPPGLSIHIHCTAKAAPLPSVRWVLGDGTQIRPSQFLHGNLFVFPNGTLYIRNLAPKDSGRYECVAANLVGSARRTVQLNVQRAAANARITGTSPRRTDVRYGGTLKLDCSASGDPWPRILWRLPSKRMIDALFSFDSRIKVFANGTLVVKSVTDKDAGDYLCVARNKVGDDYVVLKVDVVMKPAKIEHKEENDHKVFYGGDLKVDCVATGLPNPEISWSLPDGSLVNSFMQSDDSGGRTKRYVVFNNGTLYFNEVGMREEGDYTCFAENQVGKDEMRVRVKVVTAPATIRNKSYLVVQVPYGDVVTVACEAKGEPMPKVTWLSPTNKVIPTSSEKYQIYQDGTLLIQKAQRSDSGNYTCLVRNSAGEDRKTVWIHVNVQPPKINGNPNPITTVREIAAGGSRKLIDCKAEGIPTPRVLWAFPEGVVLPAPYYGNRITVHGNGSLDIRSLRKSDSVQLVCMARNEGGEARLIVQLTVLEPMEKPIFHDPISEKITAMAGHTISLNCSAAGTPTPSLVWVLPNGTDLQSGQQLQRFYHKADGMLHISSLSSVDAGAYRCVARNAAGHTERLVSLKVGLKPEANKQYRNLVSIINGETLKLPCTPPGAGQGRFSWTLPNGMHLEGPQTLGRVSLLDNGTLTVREASVFDRGTYVCRMETEYGPSVTSIPVIVIAYPPRITSEPTPVIYTRPGNTVKLNCMAMGIPKADITWELPDKSHLKAGVQARLYGNRFLHPQGSLTIQHATQRDAGFYKCMAKNILGSDSKTTYIHVF</sequence>
<feature type="domain" description="Ig-like" evidence="7">
    <location>
        <begin position="2413"/>
        <end position="2507"/>
    </location>
</feature>
<dbReference type="CDD" id="cd00096">
    <property type="entry name" value="Ig"/>
    <property type="match status" value="4"/>
</dbReference>
<dbReference type="Gene3D" id="3.80.10.10">
    <property type="entry name" value="Ribonuclease Inhibitor"/>
    <property type="match status" value="1"/>
</dbReference>
<proteinExistence type="predicted"/>
<evidence type="ECO:0000256" key="3">
    <source>
        <dbReference type="ARBA" id="ARBA00022737"/>
    </source>
</evidence>
<feature type="region of interest" description="Disordered" evidence="6">
    <location>
        <begin position="645"/>
        <end position="691"/>
    </location>
</feature>
<feature type="region of interest" description="Disordered" evidence="6">
    <location>
        <begin position="1453"/>
        <end position="1472"/>
    </location>
</feature>
<dbReference type="EMBL" id="AACZ04040872">
    <property type="status" value="NOT_ANNOTATED_CDS"/>
    <property type="molecule type" value="Genomic_DNA"/>
</dbReference>
<feature type="domain" description="Ig-like" evidence="7">
    <location>
        <begin position="454"/>
        <end position="531"/>
    </location>
</feature>
<feature type="compositionally biased region" description="Polar residues" evidence="6">
    <location>
        <begin position="1142"/>
        <end position="1163"/>
    </location>
</feature>
<keyword evidence="5" id="KW-0393">Immunoglobulin domain</keyword>
<evidence type="ECO:0000313" key="9">
    <source>
        <dbReference type="Proteomes" id="UP000002277"/>
    </source>
</evidence>
<dbReference type="EMBL" id="AACZ04040870">
    <property type="status" value="NOT_ANNOTATED_CDS"/>
    <property type="molecule type" value="Genomic_DNA"/>
</dbReference>
<dbReference type="Bgee" id="ENSPTRG00000046538">
    <property type="expression patterns" value="Expressed in fibroblast and 16 other cell types or tissues"/>
</dbReference>
<dbReference type="Pfam" id="PF07679">
    <property type="entry name" value="I-set"/>
    <property type="match status" value="6"/>
</dbReference>
<feature type="compositionally biased region" description="Polar residues" evidence="6">
    <location>
        <begin position="1616"/>
        <end position="1625"/>
    </location>
</feature>
<feature type="compositionally biased region" description="Low complexity" evidence="6">
    <location>
        <begin position="924"/>
        <end position="935"/>
    </location>
</feature>
<dbReference type="InterPro" id="IPR013783">
    <property type="entry name" value="Ig-like_fold"/>
</dbReference>
<feature type="region of interest" description="Disordered" evidence="6">
    <location>
        <begin position="1177"/>
        <end position="1247"/>
    </location>
</feature>
<feature type="compositionally biased region" description="Polar residues" evidence="6">
    <location>
        <begin position="1063"/>
        <end position="1080"/>
    </location>
</feature>
<feature type="region of interest" description="Disordered" evidence="6">
    <location>
        <begin position="1616"/>
        <end position="1663"/>
    </location>
</feature>
<dbReference type="SMART" id="SM00409">
    <property type="entry name" value="IG"/>
    <property type="match status" value="12"/>
</dbReference>
<feature type="domain" description="Ig-like" evidence="7">
    <location>
        <begin position="2019"/>
        <end position="2113"/>
    </location>
</feature>
<dbReference type="FunFam" id="2.60.40.10:FF:001502">
    <property type="entry name" value="Matrix remodeling associated 5"/>
    <property type="match status" value="1"/>
</dbReference>
<accession>A0A2I3RD78</accession>
<dbReference type="InterPro" id="IPR007110">
    <property type="entry name" value="Ig-like_dom"/>
</dbReference>
<name>A0A2I3RD78_PANTR</name>
<feature type="compositionally biased region" description="Low complexity" evidence="6">
    <location>
        <begin position="1636"/>
        <end position="1649"/>
    </location>
</feature>
<feature type="domain" description="Ig-like" evidence="7">
    <location>
        <begin position="2706"/>
        <end position="2801"/>
    </location>
</feature>
<feature type="domain" description="Ig-like" evidence="7">
    <location>
        <begin position="2119"/>
        <end position="2212"/>
    </location>
</feature>
<dbReference type="InterPro" id="IPR000372">
    <property type="entry name" value="LRRNT"/>
</dbReference>
<feature type="domain" description="Ig-like" evidence="7">
    <location>
        <begin position="548"/>
        <end position="642"/>
    </location>
</feature>
<dbReference type="FunFam" id="2.60.40.10:FF:001402">
    <property type="entry name" value="Matrix remodeling associated 5"/>
    <property type="match status" value="1"/>
</dbReference>
<dbReference type="FunFam" id="2.60.40.10:FF:001290">
    <property type="entry name" value="Matrix remodeling associated 5"/>
    <property type="match status" value="1"/>
</dbReference>
<dbReference type="FunFam" id="2.60.40.10:FF:000537">
    <property type="entry name" value="immunoglobulin superfamily member 10"/>
    <property type="match status" value="1"/>
</dbReference>
<evidence type="ECO:0000313" key="8">
    <source>
        <dbReference type="Ensembl" id="ENSPTRP00000062624.1"/>
    </source>
</evidence>
<reference evidence="8" key="3">
    <citation type="submission" date="2025-09" db="UniProtKB">
        <authorList>
            <consortium name="Ensembl"/>
        </authorList>
    </citation>
    <scope>IDENTIFICATION</scope>
</reference>
<dbReference type="InterPro" id="IPR013098">
    <property type="entry name" value="Ig_I-set"/>
</dbReference>
<dbReference type="Ensembl" id="ENSPTRT00000103034.1">
    <property type="protein sequence ID" value="ENSPTRP00000062624.1"/>
    <property type="gene ID" value="ENSPTRG00000046538.1"/>
</dbReference>
<feature type="domain" description="Ig-like" evidence="7">
    <location>
        <begin position="2318"/>
        <end position="2405"/>
    </location>
</feature>
<feature type="domain" description="Ig-like" evidence="7">
    <location>
        <begin position="2610"/>
        <end position="2695"/>
    </location>
</feature>
<keyword evidence="1" id="KW-0433">Leucine-rich repeat</keyword>
<feature type="domain" description="Ig-like" evidence="7">
    <location>
        <begin position="2215"/>
        <end position="2316"/>
    </location>
</feature>
<dbReference type="GeneTree" id="ENSGT00940000159942"/>
<feature type="compositionally biased region" description="Polar residues" evidence="6">
    <location>
        <begin position="1177"/>
        <end position="1187"/>
    </location>
</feature>
<dbReference type="FunFam" id="2.60.40.10:FF:002119">
    <property type="entry name" value="Matrix remodeling associated 5"/>
    <property type="match status" value="1"/>
</dbReference>
<dbReference type="PANTHER" id="PTHR12231:SF261">
    <property type="entry name" value="IG-LIKE DOMAIN-CONTAINING PROTEIN"/>
    <property type="match status" value="1"/>
</dbReference>
<dbReference type="InterPro" id="IPR032675">
    <property type="entry name" value="LRR_dom_sf"/>
</dbReference>
<protein>
    <recommendedName>
        <fullName evidence="7">Ig-like domain-containing protein</fullName>
    </recommendedName>
</protein>
<keyword evidence="2" id="KW-0732">Signal</keyword>
<dbReference type="Gene3D" id="2.60.40.10">
    <property type="entry name" value="Immunoglobulins"/>
    <property type="match status" value="12"/>
</dbReference>
<keyword evidence="3" id="KW-0677">Repeat</keyword>
<evidence type="ECO:0000256" key="2">
    <source>
        <dbReference type="ARBA" id="ARBA00022729"/>
    </source>
</evidence>
<evidence type="ECO:0000256" key="4">
    <source>
        <dbReference type="ARBA" id="ARBA00023157"/>
    </source>
</evidence>
<feature type="compositionally biased region" description="Acidic residues" evidence="6">
    <location>
        <begin position="668"/>
        <end position="681"/>
    </location>
</feature>